<feature type="region of interest" description="Disordered" evidence="1">
    <location>
        <begin position="181"/>
        <end position="200"/>
    </location>
</feature>
<evidence type="ECO:0000256" key="1">
    <source>
        <dbReference type="SAM" id="MobiDB-lite"/>
    </source>
</evidence>
<evidence type="ECO:0000313" key="2">
    <source>
        <dbReference type="EMBL" id="WHS67111.1"/>
    </source>
</evidence>
<protein>
    <submittedName>
        <fullName evidence="2">Uncharacterized protein</fullName>
    </submittedName>
</protein>
<organism evidence="2 3">
    <name type="scientific">Comamonas resistens</name>
    <dbReference type="NCBI Taxonomy" id="3046670"/>
    <lineage>
        <taxon>Bacteria</taxon>
        <taxon>Pseudomonadati</taxon>
        <taxon>Pseudomonadota</taxon>
        <taxon>Betaproteobacteria</taxon>
        <taxon>Burkholderiales</taxon>
        <taxon>Comamonadaceae</taxon>
        <taxon>Comamonas</taxon>
    </lineage>
</organism>
<gene>
    <name evidence="2" type="ORF">QMY55_08345</name>
</gene>
<proteinExistence type="predicted"/>
<keyword evidence="3" id="KW-1185">Reference proteome</keyword>
<dbReference type="EMBL" id="CP125947">
    <property type="protein sequence ID" value="WHS67111.1"/>
    <property type="molecule type" value="Genomic_DNA"/>
</dbReference>
<dbReference type="Proteomes" id="UP001240697">
    <property type="component" value="Chromosome"/>
</dbReference>
<reference evidence="2 3" key="1">
    <citation type="submission" date="2023-05" db="EMBL/GenBank/DDBJ databases">
        <authorList>
            <person name="Yin Y."/>
            <person name="Lu Z."/>
        </authorList>
    </citation>
    <scope>NUCLEOTIDE SEQUENCE [LARGE SCALE GENOMIC DNA]</scope>
    <source>
        <strain evidence="2 3">ZM22</strain>
    </source>
</reference>
<name>A0ABY8SWX3_9BURK</name>
<sequence>MRANTQIIMAESNEAASIQTVTGWVSSDGKFWGKDERLARYAGSTHHKCDKNPEHQPIANGNYCRECRKECLEQRWQDMPKEAYTPEALPLHLYDTDRYFFDAEDLIDWLEENQIKPEDVRLTKCRPSYPEEIEPNEHFCDILPEDGEVPEDVREAFEKLNEVLKKSEPFSWFPDDTQGVTLPADFLESDDATQAAQGGE</sequence>
<evidence type="ECO:0000313" key="3">
    <source>
        <dbReference type="Proteomes" id="UP001240697"/>
    </source>
</evidence>
<accession>A0ABY8SWX3</accession>
<dbReference type="RefSeq" id="WP_283488158.1">
    <property type="nucleotide sequence ID" value="NZ_CP125947.1"/>
</dbReference>